<feature type="region of interest" description="Disordered" evidence="3">
    <location>
        <begin position="85"/>
        <end position="106"/>
    </location>
</feature>
<feature type="compositionally biased region" description="Polar residues" evidence="3">
    <location>
        <begin position="457"/>
        <end position="485"/>
    </location>
</feature>
<comment type="subcellular location">
    <subcellularLocation>
        <location evidence="2">Nucleus</location>
    </subcellularLocation>
</comment>
<dbReference type="GO" id="GO:0005634">
    <property type="term" value="C:nucleus"/>
    <property type="evidence" value="ECO:0007669"/>
    <property type="project" value="UniProtKB-SubCell"/>
</dbReference>
<dbReference type="PROSITE" id="PS51015">
    <property type="entry name" value="YDG"/>
    <property type="match status" value="1"/>
</dbReference>
<dbReference type="InterPro" id="IPR003105">
    <property type="entry name" value="SRA_YDG"/>
</dbReference>
<feature type="region of interest" description="Disordered" evidence="3">
    <location>
        <begin position="557"/>
        <end position="576"/>
    </location>
</feature>
<evidence type="ECO:0000313" key="5">
    <source>
        <dbReference type="EMBL" id="JAS41016.1"/>
    </source>
</evidence>
<dbReference type="EMBL" id="GECZ01028753">
    <property type="protein sequence ID" value="JAS41016.1"/>
    <property type="molecule type" value="Transcribed_RNA"/>
</dbReference>
<dbReference type="Gene3D" id="2.30.280.10">
    <property type="entry name" value="SRA-YDG"/>
    <property type="match status" value="1"/>
</dbReference>
<proteinExistence type="predicted"/>
<dbReference type="SMART" id="SM00466">
    <property type="entry name" value="SRA"/>
    <property type="match status" value="1"/>
</dbReference>
<feature type="region of interest" description="Disordered" evidence="3">
    <location>
        <begin position="422"/>
        <end position="544"/>
    </location>
</feature>
<dbReference type="InterPro" id="IPR045134">
    <property type="entry name" value="UHRF1/2-like"/>
</dbReference>
<evidence type="ECO:0000256" key="1">
    <source>
        <dbReference type="ARBA" id="ARBA00023242"/>
    </source>
</evidence>
<reference evidence="5" key="1">
    <citation type="submission" date="2015-11" db="EMBL/GenBank/DDBJ databases">
        <title>De novo transcriptome assembly of four potential Pierce s Disease insect vectors from Arizona vineyards.</title>
        <authorList>
            <person name="Tassone E.E."/>
        </authorList>
    </citation>
    <scope>NUCLEOTIDE SEQUENCE</scope>
</reference>
<dbReference type="InterPro" id="IPR036987">
    <property type="entry name" value="SRA-YDG_sf"/>
</dbReference>
<gene>
    <name evidence="5" type="ORF">g.21189</name>
</gene>
<feature type="region of interest" description="Disordered" evidence="3">
    <location>
        <begin position="306"/>
        <end position="351"/>
    </location>
</feature>
<evidence type="ECO:0000259" key="4">
    <source>
        <dbReference type="PROSITE" id="PS51015"/>
    </source>
</evidence>
<protein>
    <recommendedName>
        <fullName evidence="4">YDG domain-containing protein</fullName>
    </recommendedName>
</protein>
<dbReference type="SUPFAM" id="SSF88697">
    <property type="entry name" value="PUA domain-like"/>
    <property type="match status" value="1"/>
</dbReference>
<feature type="compositionally biased region" description="Polar residues" evidence="3">
    <location>
        <begin position="181"/>
        <end position="194"/>
    </location>
</feature>
<feature type="region of interest" description="Disordered" evidence="3">
    <location>
        <begin position="175"/>
        <end position="194"/>
    </location>
</feature>
<evidence type="ECO:0000256" key="2">
    <source>
        <dbReference type="PROSITE-ProRule" id="PRU00358"/>
    </source>
</evidence>
<accession>A0A1B6EST3</accession>
<dbReference type="GO" id="GO:0044027">
    <property type="term" value="P:negative regulation of gene expression via chromosomal CpG island methylation"/>
    <property type="evidence" value="ECO:0007669"/>
    <property type="project" value="TreeGrafter"/>
</dbReference>
<feature type="domain" description="YDG" evidence="4">
    <location>
        <begin position="111"/>
        <end position="263"/>
    </location>
</feature>
<dbReference type="PANTHER" id="PTHR14140:SF27">
    <property type="entry name" value="OS04G0289800 PROTEIN"/>
    <property type="match status" value="1"/>
</dbReference>
<feature type="compositionally biased region" description="Polar residues" evidence="3">
    <location>
        <begin position="500"/>
        <end position="541"/>
    </location>
</feature>
<organism evidence="5">
    <name type="scientific">Cuerna arida</name>
    <dbReference type="NCBI Taxonomy" id="1464854"/>
    <lineage>
        <taxon>Eukaryota</taxon>
        <taxon>Metazoa</taxon>
        <taxon>Ecdysozoa</taxon>
        <taxon>Arthropoda</taxon>
        <taxon>Hexapoda</taxon>
        <taxon>Insecta</taxon>
        <taxon>Pterygota</taxon>
        <taxon>Neoptera</taxon>
        <taxon>Paraneoptera</taxon>
        <taxon>Hemiptera</taxon>
        <taxon>Auchenorrhyncha</taxon>
        <taxon>Membracoidea</taxon>
        <taxon>Cicadellidae</taxon>
        <taxon>Cicadellinae</taxon>
        <taxon>Proconiini</taxon>
        <taxon>Cuerna</taxon>
    </lineage>
</organism>
<name>A0A1B6EST3_9HEMI</name>
<dbReference type="GO" id="GO:0016567">
    <property type="term" value="P:protein ubiquitination"/>
    <property type="evidence" value="ECO:0007669"/>
    <property type="project" value="TreeGrafter"/>
</dbReference>
<dbReference type="GO" id="GO:0061630">
    <property type="term" value="F:ubiquitin protein ligase activity"/>
    <property type="evidence" value="ECO:0007669"/>
    <property type="project" value="TreeGrafter"/>
</dbReference>
<dbReference type="FunFam" id="2.30.280.10:FF:000005">
    <property type="entry name" value="E3 ubiquitin-protein ligase UHRF1"/>
    <property type="match status" value="1"/>
</dbReference>
<dbReference type="InterPro" id="IPR015947">
    <property type="entry name" value="PUA-like_sf"/>
</dbReference>
<dbReference type="PANTHER" id="PTHR14140">
    <property type="entry name" value="E3 UBIQUITIN-PROTEIN LIGASE UHRF-RELATED"/>
    <property type="match status" value="1"/>
</dbReference>
<sequence>MNTNTMTSYEQMVQRNIEENRRVLRNLGFSLSTDVPKLKEIKPRLPRKSYTQKPEVKQPEIQYRSSVRTRRSSVLSSNDCGEFNDSSYAVDEEENTPPNKKRKYTREPSFGEIEGVNVGDWWMTRLECSAAGVHRPTVAGIHGKVGEGCYSIALSGGYEDDLDCGDCFTYTGSGGRDLKGTKSNPKNLRTAPQSKDQVLEGSNAALASNIESKRPVRVIRGYKLQSPYAPEEGYRYDGLYSVEKHWTAQGLSGFQVIKFALKRLPDQDPAPWKFSPETMSPEKNCSLPIPMEESAVSDILNTSLTNGFPAKEGYQTPPKIQHRSPRNSEKGKHVTPSPRSTRLKKEVPQNNVIEQSINISENKIKSIQKCKGSPISANGASSSEEARIPIEESAISEESSSVNNAVSIRPNDYDFTNVHCTSKISDKEQSPTSNQFNFKSIKDTPPKGTQEGDEDSLCSNISSRSTNKNRVVKSNKTCSPQSKAQDTPPKGTQEGEEDSLCTNISSRSTNKNRVVKSNKTCSPQSKAHIYSKTSPNTLSHAKSSDAIENCQQNLGKHLRNKSSPCSKSDINKSPDVSECPQNNILFPSSNNLTPFKTKTTLLADIILNPQDSYEKEIKIVVSPVNSAEKKVKFSSDVHHTDVQEPIKAISGLNYENVTYDQDDAPNSTSDIKKQTSILKYFVPVKPVVENQSHKNTVNPKSLRGNRFSSYSISLSIDDQSKTNGGIASSENFFYKCNETLKSNVPRSSSQKRKYTSPYNIEVSKQKNRLNPKVSKLTKESKPTKMLETLMKTNKKQRLQNQTVPPKCVSPTSVKPCTVKLWKLEESFLGWDYDNVDEFHGFRDKNHQTVNEDTITDSEKGFAGWDPSIAHSSKGLVTIGFLIDTLSNAGS</sequence>
<feature type="region of interest" description="Disordered" evidence="3">
    <location>
        <begin position="44"/>
        <end position="68"/>
    </location>
</feature>
<evidence type="ECO:0000256" key="3">
    <source>
        <dbReference type="SAM" id="MobiDB-lite"/>
    </source>
</evidence>
<keyword evidence="1 2" id="KW-0539">Nucleus</keyword>
<dbReference type="AlphaFoldDB" id="A0A1B6EST3"/>
<dbReference type="Pfam" id="PF02182">
    <property type="entry name" value="SAD_SRA"/>
    <property type="match status" value="1"/>
</dbReference>